<sequence length="370" mass="42198">MYHDSEALSRGPWRVCQVLDRFWTQFLRYYLPTLQIRSKWQADTSPLQPGTVAMMVDPQLPRASWPYCVRPYKCMETDEVTYSDITIIKTENANQKGNNRDEEGANVIYSQVNVLKNVPANDLDPASDSKHDPANSSKSYSEKESPACTSPRSTALLLSICVLLLAVAVTMGGLYIMKEEKYSGMKQNLETLNMQYKNISNEKKDVETRLSETKRMLADQKNKNDNLTKEITKLMAELPVRCADAWEYHNGSCYYFSSDMKNWTDSKDACVTMGGHLVIINSATEMDILRNKGEFWIGLSQAQPGGRWYWVDNTNLITSRFWHTNQPDNGGEDIGVYGRRMCHGFFVRGWNDNSCSKSLKRICESKSCRG</sequence>
<keyword evidence="7" id="KW-1185">Reference proteome</keyword>
<feature type="region of interest" description="Disordered" evidence="3">
    <location>
        <begin position="120"/>
        <end position="148"/>
    </location>
</feature>
<dbReference type="InterPro" id="IPR050111">
    <property type="entry name" value="C-type_lectin/snaclec_domain"/>
</dbReference>
<accession>A0AAV6FIU5</accession>
<dbReference type="SUPFAM" id="SSF56436">
    <property type="entry name" value="C-type lectin-like"/>
    <property type="match status" value="1"/>
</dbReference>
<organism evidence="6 7">
    <name type="scientific">Alosa alosa</name>
    <name type="common">allis shad</name>
    <dbReference type="NCBI Taxonomy" id="278164"/>
    <lineage>
        <taxon>Eukaryota</taxon>
        <taxon>Metazoa</taxon>
        <taxon>Chordata</taxon>
        <taxon>Craniata</taxon>
        <taxon>Vertebrata</taxon>
        <taxon>Euteleostomi</taxon>
        <taxon>Actinopterygii</taxon>
        <taxon>Neopterygii</taxon>
        <taxon>Teleostei</taxon>
        <taxon>Clupei</taxon>
        <taxon>Clupeiformes</taxon>
        <taxon>Clupeoidei</taxon>
        <taxon>Clupeidae</taxon>
        <taxon>Alosa</taxon>
    </lineage>
</organism>
<feature type="domain" description="C-type lectin" evidence="5">
    <location>
        <begin position="249"/>
        <end position="364"/>
    </location>
</feature>
<dbReference type="PANTHER" id="PTHR22803">
    <property type="entry name" value="MANNOSE, PHOSPHOLIPASE, LECTIN RECEPTOR RELATED"/>
    <property type="match status" value="1"/>
</dbReference>
<keyword evidence="4" id="KW-0812">Transmembrane</keyword>
<dbReference type="Gene3D" id="3.10.100.10">
    <property type="entry name" value="Mannose-Binding Protein A, subunit A"/>
    <property type="match status" value="1"/>
</dbReference>
<dbReference type="PROSITE" id="PS50041">
    <property type="entry name" value="C_TYPE_LECTIN_2"/>
    <property type="match status" value="1"/>
</dbReference>
<feature type="coiled-coil region" evidence="2">
    <location>
        <begin position="182"/>
        <end position="237"/>
    </location>
</feature>
<dbReference type="AlphaFoldDB" id="A0AAV6FIU5"/>
<keyword evidence="1" id="KW-0430">Lectin</keyword>
<dbReference type="Pfam" id="PF00059">
    <property type="entry name" value="Lectin_C"/>
    <property type="match status" value="1"/>
</dbReference>
<name>A0AAV6FIU5_9TELE</name>
<evidence type="ECO:0000313" key="6">
    <source>
        <dbReference type="EMBL" id="KAG5261072.1"/>
    </source>
</evidence>
<dbReference type="InterPro" id="IPR016186">
    <property type="entry name" value="C-type_lectin-like/link_sf"/>
</dbReference>
<dbReference type="SMART" id="SM00034">
    <property type="entry name" value="CLECT"/>
    <property type="match status" value="1"/>
</dbReference>
<dbReference type="Pfam" id="PF18701">
    <property type="entry name" value="DUF5641"/>
    <property type="match status" value="1"/>
</dbReference>
<proteinExistence type="predicted"/>
<gene>
    <name evidence="6" type="ORF">AALO_G00299680</name>
</gene>
<dbReference type="InterPro" id="IPR040676">
    <property type="entry name" value="DUF5641"/>
</dbReference>
<keyword evidence="2" id="KW-0175">Coiled coil</keyword>
<dbReference type="InterPro" id="IPR016187">
    <property type="entry name" value="CTDL_fold"/>
</dbReference>
<evidence type="ECO:0000256" key="4">
    <source>
        <dbReference type="SAM" id="Phobius"/>
    </source>
</evidence>
<evidence type="ECO:0000259" key="5">
    <source>
        <dbReference type="PROSITE" id="PS50041"/>
    </source>
</evidence>
<evidence type="ECO:0000313" key="7">
    <source>
        <dbReference type="Proteomes" id="UP000823561"/>
    </source>
</evidence>
<comment type="caution">
    <text evidence="6">The sequence shown here is derived from an EMBL/GenBank/DDBJ whole genome shotgun (WGS) entry which is preliminary data.</text>
</comment>
<dbReference type="Proteomes" id="UP000823561">
    <property type="component" value="Chromosome 24"/>
</dbReference>
<reference evidence="6" key="1">
    <citation type="submission" date="2020-10" db="EMBL/GenBank/DDBJ databases">
        <title>Chromosome-scale genome assembly of the Allis shad, Alosa alosa.</title>
        <authorList>
            <person name="Margot Z."/>
            <person name="Christophe K."/>
            <person name="Cabau C."/>
            <person name="Louis A."/>
            <person name="Berthelot C."/>
            <person name="Parey E."/>
            <person name="Roest Crollius H."/>
            <person name="Montfort J."/>
            <person name="Robinson-Rechavi M."/>
            <person name="Bucao C."/>
            <person name="Bouchez O."/>
            <person name="Gislard M."/>
            <person name="Lluch J."/>
            <person name="Milhes M."/>
            <person name="Lampietro C."/>
            <person name="Lopez Roques C."/>
            <person name="Donnadieu C."/>
            <person name="Braasch I."/>
            <person name="Desvignes T."/>
            <person name="Postlethwait J."/>
            <person name="Bobe J."/>
            <person name="Guiguen Y."/>
        </authorList>
    </citation>
    <scope>NUCLEOTIDE SEQUENCE</scope>
    <source>
        <strain evidence="6">M-15738</strain>
        <tissue evidence="6">Blood</tissue>
    </source>
</reference>
<evidence type="ECO:0000256" key="1">
    <source>
        <dbReference type="ARBA" id="ARBA00022734"/>
    </source>
</evidence>
<dbReference type="CDD" id="cd03590">
    <property type="entry name" value="CLECT_DC-SIGN_like"/>
    <property type="match status" value="1"/>
</dbReference>
<dbReference type="GO" id="GO:0030246">
    <property type="term" value="F:carbohydrate binding"/>
    <property type="evidence" value="ECO:0007669"/>
    <property type="project" value="UniProtKB-KW"/>
</dbReference>
<dbReference type="InterPro" id="IPR033989">
    <property type="entry name" value="CD209-like_CTLD"/>
</dbReference>
<keyword evidence="4" id="KW-1133">Transmembrane helix</keyword>
<dbReference type="InterPro" id="IPR001304">
    <property type="entry name" value="C-type_lectin-like"/>
</dbReference>
<dbReference type="EMBL" id="JADWDJ010000024">
    <property type="protein sequence ID" value="KAG5261072.1"/>
    <property type="molecule type" value="Genomic_DNA"/>
</dbReference>
<evidence type="ECO:0000256" key="3">
    <source>
        <dbReference type="SAM" id="MobiDB-lite"/>
    </source>
</evidence>
<keyword evidence="4" id="KW-0472">Membrane</keyword>
<protein>
    <recommendedName>
        <fullName evidence="5">C-type lectin domain-containing protein</fullName>
    </recommendedName>
</protein>
<feature type="transmembrane region" description="Helical" evidence="4">
    <location>
        <begin position="155"/>
        <end position="177"/>
    </location>
</feature>
<evidence type="ECO:0000256" key="2">
    <source>
        <dbReference type="SAM" id="Coils"/>
    </source>
</evidence>